<keyword evidence="3 9" id="KW-0540">Nuclease</keyword>
<evidence type="ECO:0000256" key="8">
    <source>
        <dbReference type="ARBA" id="ARBA00022839"/>
    </source>
</evidence>
<accession>A0A375AGF6</accession>
<name>A0A375AGF6_9GAMM</name>
<reference evidence="10 11" key="1">
    <citation type="submission" date="2016-09" db="EMBL/GenBank/DDBJ databases">
        <authorList>
            <person name="Reverchon S."/>
            <person name="Nasser W."/>
            <person name="Leonard S."/>
            <person name="Brochier C."/>
            <person name="Duprey A."/>
        </authorList>
    </citation>
    <scope>NUCLEOTIDE SEQUENCE [LARGE SCALE GENOMIC DNA]</scope>
    <source>
        <strain evidence="10 11">174/2</strain>
    </source>
</reference>
<feature type="binding site" evidence="9">
    <location>
        <position position="65"/>
    </location>
    <ligand>
        <name>Zn(2+)</name>
        <dbReference type="ChEBI" id="CHEBI:29105"/>
        <label>1</label>
        <note>catalytic</note>
    </ligand>
</feature>
<dbReference type="NCBIfam" id="NF000800">
    <property type="entry name" value="PRK00055.1-1"/>
    <property type="match status" value="1"/>
</dbReference>
<organism evidence="10 11">
    <name type="scientific">Dickeya aquatica</name>
    <dbReference type="NCBI Taxonomy" id="1401087"/>
    <lineage>
        <taxon>Bacteria</taxon>
        <taxon>Pseudomonadati</taxon>
        <taxon>Pseudomonadota</taxon>
        <taxon>Gammaproteobacteria</taxon>
        <taxon>Enterobacterales</taxon>
        <taxon>Pectobacteriaceae</taxon>
        <taxon>Dickeya</taxon>
    </lineage>
</organism>
<dbReference type="NCBIfam" id="NF000801">
    <property type="entry name" value="PRK00055.1-3"/>
    <property type="match status" value="1"/>
</dbReference>
<keyword evidence="7 9" id="KW-0862">Zinc</keyword>
<keyword evidence="4 9" id="KW-0479">Metal-binding</keyword>
<evidence type="ECO:0000256" key="1">
    <source>
        <dbReference type="ARBA" id="ARBA00011738"/>
    </source>
</evidence>
<feature type="binding site" evidence="9">
    <location>
        <position position="145"/>
    </location>
    <ligand>
        <name>Zn(2+)</name>
        <dbReference type="ChEBI" id="CHEBI:29105"/>
        <label>1</label>
        <note>catalytic</note>
    </ligand>
</feature>
<dbReference type="PANTHER" id="PTHR46018:SF2">
    <property type="entry name" value="ZINC PHOSPHODIESTERASE ELAC PROTEIN 1"/>
    <property type="match status" value="1"/>
</dbReference>
<feature type="binding site" evidence="9">
    <location>
        <position position="216"/>
    </location>
    <ligand>
        <name>Zn(2+)</name>
        <dbReference type="ChEBI" id="CHEBI:29105"/>
        <label>1</label>
        <note>catalytic</note>
    </ligand>
</feature>
<dbReference type="AlphaFoldDB" id="A0A375AGF6"/>
<feature type="binding site" evidence="9">
    <location>
        <position position="274"/>
    </location>
    <ligand>
        <name>Zn(2+)</name>
        <dbReference type="ChEBI" id="CHEBI:29105"/>
        <label>2</label>
        <note>catalytic</note>
    </ligand>
</feature>
<dbReference type="GO" id="GO:0004527">
    <property type="term" value="F:exonuclease activity"/>
    <property type="evidence" value="ECO:0007669"/>
    <property type="project" value="UniProtKB-UniRule"/>
</dbReference>
<dbReference type="Pfam" id="PF23023">
    <property type="entry name" value="Anti-Pycsar_Apyc1"/>
    <property type="match status" value="1"/>
</dbReference>
<protein>
    <recommendedName>
        <fullName evidence="9">Ribonuclease BN</fullName>
        <shortName evidence="9">RNase BN</shortName>
        <ecNumber evidence="9">3.1.-.-</ecNumber>
    </recommendedName>
    <alternativeName>
        <fullName evidence="9">Ribonuclease Z homolog</fullName>
        <shortName evidence="9">RNase Z homolog</shortName>
    </alternativeName>
</protein>
<dbReference type="Gene3D" id="3.60.15.10">
    <property type="entry name" value="Ribonuclease Z/Hydroxyacylglutathione hydrolase-like"/>
    <property type="match status" value="1"/>
</dbReference>
<dbReference type="EC" id="3.1.-.-" evidence="9"/>
<dbReference type="InterPro" id="IPR036866">
    <property type="entry name" value="RibonucZ/Hydroxyglut_hydro"/>
</dbReference>
<proteinExistence type="inferred from homology"/>
<gene>
    <name evidence="9 10" type="primary">rbn</name>
    <name evidence="10" type="ORF">DAQ1742_04427</name>
</gene>
<dbReference type="EMBL" id="LT615367">
    <property type="protein sequence ID" value="SLM65172.1"/>
    <property type="molecule type" value="Genomic_DNA"/>
</dbReference>
<evidence type="ECO:0000256" key="6">
    <source>
        <dbReference type="ARBA" id="ARBA00022801"/>
    </source>
</evidence>
<comment type="function">
    <text evidence="9">Zinc phosphodiesterase, which has both exoribonuclease and endoribonuclease activities.</text>
</comment>
<evidence type="ECO:0000256" key="4">
    <source>
        <dbReference type="ARBA" id="ARBA00022723"/>
    </source>
</evidence>
<dbReference type="FunFam" id="3.60.15.10:FF:000002">
    <property type="entry name" value="Ribonuclease Z"/>
    <property type="match status" value="1"/>
</dbReference>
<keyword evidence="11" id="KW-1185">Reference proteome</keyword>
<keyword evidence="2 9" id="KW-0819">tRNA processing</keyword>
<evidence type="ECO:0000256" key="2">
    <source>
        <dbReference type="ARBA" id="ARBA00022694"/>
    </source>
</evidence>
<dbReference type="PANTHER" id="PTHR46018">
    <property type="entry name" value="ZINC PHOSPHODIESTERASE ELAC PROTEIN 1"/>
    <property type="match status" value="1"/>
</dbReference>
<sequence>MELIFLGTNAGVPTQTRNVSSLALDLHGIRPAFWLFDCGEGTQHQILRTPVKPGKLEKIFITHLHGDHIFGLPGLLCSRAMGGIDTPLTLYGPCGLKAFVEQALTLSGSYLTYPLNIIELDVKEGESARVCEDEHLQVTACVLSHTLYCLGYRIEERPKPGPLNVAKLAAEGVKPGVWFQHLRRGETVTLDDGRVLNGWDYVGPATPGKSLAIFGDTRPTPAARLLAAGVDVMVHEATLEGAMAGRASERGHSTTLQAAAAARDAGARRLIITHFSARYGQADLARLQQECQTVFAATEVARDFATFRV</sequence>
<dbReference type="GO" id="GO:0008270">
    <property type="term" value="F:zinc ion binding"/>
    <property type="evidence" value="ECO:0007669"/>
    <property type="project" value="UniProtKB-UniRule"/>
</dbReference>
<comment type="cofactor">
    <cofactor evidence="9">
        <name>Zn(2+)</name>
        <dbReference type="ChEBI" id="CHEBI:29105"/>
    </cofactor>
    <text evidence="9">Binds 2 Zn(2+) ions.</text>
</comment>
<keyword evidence="5 9" id="KW-0255">Endonuclease</keyword>
<evidence type="ECO:0000313" key="11">
    <source>
        <dbReference type="Proteomes" id="UP000294820"/>
    </source>
</evidence>
<keyword evidence="8 9" id="KW-0269">Exonuclease</keyword>
<feature type="binding site" evidence="9">
    <location>
        <position position="216"/>
    </location>
    <ligand>
        <name>Zn(2+)</name>
        <dbReference type="ChEBI" id="CHEBI:29105"/>
        <label>2</label>
        <note>catalytic</note>
    </ligand>
</feature>
<comment type="similarity">
    <text evidence="9">Belongs to the RNase Z family. RNase BN subfamily.</text>
</comment>
<feature type="binding site" evidence="9">
    <location>
        <position position="68"/>
    </location>
    <ligand>
        <name>Zn(2+)</name>
        <dbReference type="ChEBI" id="CHEBI:29105"/>
        <label>2</label>
        <note>catalytic</note>
    </ligand>
</feature>
<dbReference type="CDD" id="cd07717">
    <property type="entry name" value="RNaseZ_ZiPD-like_MBL-fold"/>
    <property type="match status" value="1"/>
</dbReference>
<dbReference type="GO" id="GO:0042802">
    <property type="term" value="F:identical protein binding"/>
    <property type="evidence" value="ECO:0007669"/>
    <property type="project" value="UniProtKB-ARBA"/>
</dbReference>
<evidence type="ECO:0000256" key="9">
    <source>
        <dbReference type="HAMAP-Rule" id="MF_01818"/>
    </source>
</evidence>
<dbReference type="KEGG" id="daq:DAQ1742_04427"/>
<keyword evidence="6 9" id="KW-0378">Hydrolase</keyword>
<dbReference type="NCBIfam" id="TIGR02651">
    <property type="entry name" value="RNase_Z"/>
    <property type="match status" value="1"/>
</dbReference>
<feature type="binding site" evidence="9">
    <location>
        <position position="63"/>
    </location>
    <ligand>
        <name>Zn(2+)</name>
        <dbReference type="ChEBI" id="CHEBI:29105"/>
        <label>1</label>
        <note>catalytic</note>
    </ligand>
</feature>
<evidence type="ECO:0000256" key="7">
    <source>
        <dbReference type="ARBA" id="ARBA00022833"/>
    </source>
</evidence>
<evidence type="ECO:0000256" key="3">
    <source>
        <dbReference type="ARBA" id="ARBA00022722"/>
    </source>
</evidence>
<evidence type="ECO:0000256" key="5">
    <source>
        <dbReference type="ARBA" id="ARBA00022759"/>
    </source>
</evidence>
<feature type="active site" description="Proton acceptor" evidence="9">
    <location>
        <position position="67"/>
    </location>
</feature>
<comment type="subunit">
    <text evidence="1 9">Homodimer.</text>
</comment>
<evidence type="ECO:0000313" key="10">
    <source>
        <dbReference type="EMBL" id="SLM65172.1"/>
    </source>
</evidence>
<dbReference type="InterPro" id="IPR013471">
    <property type="entry name" value="RNase_Z/BN"/>
</dbReference>
<dbReference type="Proteomes" id="UP000294820">
    <property type="component" value="Chromosome 1"/>
</dbReference>
<dbReference type="SUPFAM" id="SSF56281">
    <property type="entry name" value="Metallo-hydrolase/oxidoreductase"/>
    <property type="match status" value="1"/>
</dbReference>
<feature type="binding site" evidence="9">
    <location>
        <position position="67"/>
    </location>
    <ligand>
        <name>Zn(2+)</name>
        <dbReference type="ChEBI" id="CHEBI:29105"/>
        <label>2</label>
        <note>catalytic</note>
    </ligand>
</feature>
<dbReference type="HAMAP" id="MF_01818">
    <property type="entry name" value="RNase_Z_BN"/>
    <property type="match status" value="1"/>
</dbReference>
<dbReference type="RefSeq" id="WP_035338888.1">
    <property type="nucleotide sequence ID" value="NZ_LT615367.1"/>
</dbReference>
<dbReference type="GO" id="GO:0042781">
    <property type="term" value="F:3'-tRNA processing endoribonuclease activity"/>
    <property type="evidence" value="ECO:0007669"/>
    <property type="project" value="TreeGrafter"/>
</dbReference>